<evidence type="ECO:0000256" key="4">
    <source>
        <dbReference type="ARBA" id="ARBA00022737"/>
    </source>
</evidence>
<sequence length="479" mass="52099">MKRFSRLIHIGIMFLIMLGTGFLPPAGTITPMGMKVLGVFLGLIYAWMFVGMLWPSFAGLVALGLSGYCTVTQAFNIGFGNSTFLQIFFFFIIAAYAEHSGLSNKIALFFLSRKIIEGRPWMFVFMLFLASYILGIFIMTYAVIFFMWTILISICDIIGYRRLSKEAGYLFVGVLQMATLGGTIMPYQVFPKVCMTALAESTGLTVSSGSFIVYMTIISFAAMLLYFLGGKLIRLDLDRFNALKTDQITQGKSLTLTLEEKVAAAVLTGFTVLILLPLVLPSDSLFINIYKHLGDFGFLVASICLVCALRCNGEPLADFKKLAREGLNWDLLALVAATMAIGKALMAKETGIITTIVDVIMPLFSSMSSIMFILISFITMALLTQVAHNLVLATTFIPILANLALSLGMSEQVAIIIAAGLSQVLLAALVTPAASNRGALIYGYEWIGPKRAAHYGTLAVVAADLSVIIMGIPLAFVIF</sequence>
<dbReference type="EMBL" id="DYZA01000123">
    <property type="protein sequence ID" value="HJD97225.1"/>
    <property type="molecule type" value="Genomic_DNA"/>
</dbReference>
<feature type="transmembrane region" description="Helical" evidence="7">
    <location>
        <begin position="122"/>
        <end position="155"/>
    </location>
</feature>
<proteinExistence type="predicted"/>
<feature type="transmembrane region" description="Helical" evidence="7">
    <location>
        <begin position="292"/>
        <end position="309"/>
    </location>
</feature>
<evidence type="ECO:0000256" key="7">
    <source>
        <dbReference type="SAM" id="Phobius"/>
    </source>
</evidence>
<dbReference type="Proteomes" id="UP000698963">
    <property type="component" value="Unassembled WGS sequence"/>
</dbReference>
<evidence type="ECO:0000256" key="3">
    <source>
        <dbReference type="ARBA" id="ARBA00022692"/>
    </source>
</evidence>
<feature type="transmembrane region" description="Helical" evidence="7">
    <location>
        <begin position="7"/>
        <end position="24"/>
    </location>
</feature>
<feature type="transmembrane region" description="Helical" evidence="7">
    <location>
        <begin position="77"/>
        <end position="97"/>
    </location>
</feature>
<dbReference type="RefSeq" id="WP_304122160.1">
    <property type="nucleotide sequence ID" value="NZ_DYZA01000123.1"/>
</dbReference>
<dbReference type="GO" id="GO:0005886">
    <property type="term" value="C:plasma membrane"/>
    <property type="evidence" value="ECO:0007669"/>
    <property type="project" value="TreeGrafter"/>
</dbReference>
<feature type="transmembrane region" description="Helical" evidence="7">
    <location>
        <begin position="262"/>
        <end position="280"/>
    </location>
</feature>
<evidence type="ECO:0000256" key="1">
    <source>
        <dbReference type="ARBA" id="ARBA00004141"/>
    </source>
</evidence>
<feature type="transmembrane region" description="Helical" evidence="7">
    <location>
        <begin position="329"/>
        <end position="347"/>
    </location>
</feature>
<dbReference type="Pfam" id="PF03600">
    <property type="entry name" value="CitMHS"/>
    <property type="match status" value="1"/>
</dbReference>
<evidence type="ECO:0000313" key="10">
    <source>
        <dbReference type="Proteomes" id="UP000698963"/>
    </source>
</evidence>
<feature type="transmembrane region" description="Helical" evidence="7">
    <location>
        <begin position="413"/>
        <end position="434"/>
    </location>
</feature>
<keyword evidence="6 7" id="KW-0472">Membrane</keyword>
<reference evidence="9" key="1">
    <citation type="journal article" date="2021" name="PeerJ">
        <title>Extensive microbial diversity within the chicken gut microbiome revealed by metagenomics and culture.</title>
        <authorList>
            <person name="Gilroy R."/>
            <person name="Ravi A."/>
            <person name="Getino M."/>
            <person name="Pursley I."/>
            <person name="Horton D.L."/>
            <person name="Alikhan N.F."/>
            <person name="Baker D."/>
            <person name="Gharbi K."/>
            <person name="Hall N."/>
            <person name="Watson M."/>
            <person name="Adriaenssens E.M."/>
            <person name="Foster-Nyarko E."/>
            <person name="Jarju S."/>
            <person name="Secka A."/>
            <person name="Antonio M."/>
            <person name="Oren A."/>
            <person name="Chaudhuri R.R."/>
            <person name="La Ragione R."/>
            <person name="Hildebrand F."/>
            <person name="Pallen M.J."/>
        </authorList>
    </citation>
    <scope>NUCLEOTIDE SEQUENCE</scope>
    <source>
        <strain evidence="9">ChiGjej2B2-19336</strain>
    </source>
</reference>
<feature type="transmembrane region" description="Helical" evidence="7">
    <location>
        <begin position="359"/>
        <end position="383"/>
    </location>
</feature>
<feature type="transmembrane region" description="Helical" evidence="7">
    <location>
        <begin position="44"/>
        <end position="65"/>
    </location>
</feature>
<accession>A0A921AWM6</accession>
<evidence type="ECO:0000256" key="5">
    <source>
        <dbReference type="ARBA" id="ARBA00022989"/>
    </source>
</evidence>
<feature type="transmembrane region" description="Helical" evidence="7">
    <location>
        <begin position="209"/>
        <end position="229"/>
    </location>
</feature>
<keyword evidence="4" id="KW-0677">Repeat</keyword>
<dbReference type="InterPro" id="IPR051679">
    <property type="entry name" value="DASS-Related_Transporters"/>
</dbReference>
<feature type="domain" description="Citrate transporter-like" evidence="8">
    <location>
        <begin position="47"/>
        <end position="418"/>
    </location>
</feature>
<dbReference type="InterPro" id="IPR004680">
    <property type="entry name" value="Cit_transptr-like_dom"/>
</dbReference>
<keyword evidence="5 7" id="KW-1133">Transmembrane helix</keyword>
<feature type="transmembrane region" description="Helical" evidence="7">
    <location>
        <begin position="167"/>
        <end position="189"/>
    </location>
</feature>
<evidence type="ECO:0000259" key="8">
    <source>
        <dbReference type="Pfam" id="PF03600"/>
    </source>
</evidence>
<dbReference type="PANTHER" id="PTHR43652">
    <property type="entry name" value="BASIC AMINO ACID ANTIPORTER YFCC-RELATED"/>
    <property type="match status" value="1"/>
</dbReference>
<comment type="subcellular location">
    <subcellularLocation>
        <location evidence="1">Membrane</location>
        <topology evidence="1">Multi-pass membrane protein</topology>
    </subcellularLocation>
</comment>
<feature type="transmembrane region" description="Helical" evidence="7">
    <location>
        <begin position="390"/>
        <end position="407"/>
    </location>
</feature>
<keyword evidence="2" id="KW-0813">Transport</keyword>
<evidence type="ECO:0000256" key="2">
    <source>
        <dbReference type="ARBA" id="ARBA00022448"/>
    </source>
</evidence>
<name>A0A921AWM6_9BACT</name>
<dbReference type="GO" id="GO:0055085">
    <property type="term" value="P:transmembrane transport"/>
    <property type="evidence" value="ECO:0007669"/>
    <property type="project" value="InterPro"/>
</dbReference>
<dbReference type="AlphaFoldDB" id="A0A921AWM6"/>
<keyword evidence="3 7" id="KW-0812">Transmembrane</keyword>
<evidence type="ECO:0000256" key="6">
    <source>
        <dbReference type="ARBA" id="ARBA00023136"/>
    </source>
</evidence>
<comment type="caution">
    <text evidence="9">The sequence shown here is derived from an EMBL/GenBank/DDBJ whole genome shotgun (WGS) entry which is preliminary data.</text>
</comment>
<feature type="transmembrane region" description="Helical" evidence="7">
    <location>
        <begin position="455"/>
        <end position="478"/>
    </location>
</feature>
<evidence type="ECO:0000313" key="9">
    <source>
        <dbReference type="EMBL" id="HJD97225.1"/>
    </source>
</evidence>
<organism evidence="9 10">
    <name type="scientific">Mailhella massiliensis</name>
    <dbReference type="NCBI Taxonomy" id="1903261"/>
    <lineage>
        <taxon>Bacteria</taxon>
        <taxon>Pseudomonadati</taxon>
        <taxon>Thermodesulfobacteriota</taxon>
        <taxon>Desulfovibrionia</taxon>
        <taxon>Desulfovibrionales</taxon>
        <taxon>Desulfovibrionaceae</taxon>
        <taxon>Mailhella</taxon>
    </lineage>
</organism>
<reference evidence="9" key="2">
    <citation type="submission" date="2021-09" db="EMBL/GenBank/DDBJ databases">
        <authorList>
            <person name="Gilroy R."/>
        </authorList>
    </citation>
    <scope>NUCLEOTIDE SEQUENCE</scope>
    <source>
        <strain evidence="9">ChiGjej2B2-19336</strain>
    </source>
</reference>
<gene>
    <name evidence="9" type="ORF">K8W16_06235</name>
</gene>
<dbReference type="PANTHER" id="PTHR43652:SF2">
    <property type="entry name" value="BASIC AMINO ACID ANTIPORTER YFCC-RELATED"/>
    <property type="match status" value="1"/>
</dbReference>
<protein>
    <submittedName>
        <fullName evidence="9">Anion permease</fullName>
    </submittedName>
</protein>